<dbReference type="SUPFAM" id="SSF48452">
    <property type="entry name" value="TPR-like"/>
    <property type="match status" value="1"/>
</dbReference>
<evidence type="ECO:0000256" key="4">
    <source>
        <dbReference type="ARBA" id="ARBA00023136"/>
    </source>
</evidence>
<reference evidence="9 10" key="1">
    <citation type="submission" date="2020-03" db="EMBL/GenBank/DDBJ databases">
        <title>Salinimicrobium sp. nov, isolated from SCS.</title>
        <authorList>
            <person name="Cao W.R."/>
        </authorList>
    </citation>
    <scope>NUCLEOTIDE SEQUENCE [LARGE SCALE GENOMIC DNA]</scope>
    <source>
        <strain evidence="10">J15B91</strain>
    </source>
</reference>
<evidence type="ECO:0000256" key="2">
    <source>
        <dbReference type="ARBA" id="ARBA00006275"/>
    </source>
</evidence>
<evidence type="ECO:0000256" key="6">
    <source>
        <dbReference type="SAM" id="SignalP"/>
    </source>
</evidence>
<gene>
    <name evidence="9" type="ORF">HC175_09265</name>
</gene>
<dbReference type="Gene3D" id="1.25.40.390">
    <property type="match status" value="1"/>
</dbReference>
<keyword evidence="10" id="KW-1185">Reference proteome</keyword>
<dbReference type="Pfam" id="PF14322">
    <property type="entry name" value="SusD-like_3"/>
    <property type="match status" value="1"/>
</dbReference>
<comment type="caution">
    <text evidence="9">The sequence shown here is derived from an EMBL/GenBank/DDBJ whole genome shotgun (WGS) entry which is preliminary data.</text>
</comment>
<comment type="subcellular location">
    <subcellularLocation>
        <location evidence="1">Cell outer membrane</location>
    </subcellularLocation>
</comment>
<feature type="chain" id="PRO_5045224713" evidence="6">
    <location>
        <begin position="21"/>
        <end position="452"/>
    </location>
</feature>
<dbReference type="EMBL" id="JAAVJR010000004">
    <property type="protein sequence ID" value="NJW53109.1"/>
    <property type="molecule type" value="Genomic_DNA"/>
</dbReference>
<evidence type="ECO:0000256" key="3">
    <source>
        <dbReference type="ARBA" id="ARBA00022729"/>
    </source>
</evidence>
<feature type="domain" description="SusD-like N-terminal" evidence="8">
    <location>
        <begin position="25"/>
        <end position="231"/>
    </location>
</feature>
<evidence type="ECO:0000256" key="5">
    <source>
        <dbReference type="ARBA" id="ARBA00023237"/>
    </source>
</evidence>
<organism evidence="9 10">
    <name type="scientific">Salinimicrobium oceani</name>
    <dbReference type="NCBI Taxonomy" id="2722702"/>
    <lineage>
        <taxon>Bacteria</taxon>
        <taxon>Pseudomonadati</taxon>
        <taxon>Bacteroidota</taxon>
        <taxon>Flavobacteriia</taxon>
        <taxon>Flavobacteriales</taxon>
        <taxon>Flavobacteriaceae</taxon>
        <taxon>Salinimicrobium</taxon>
    </lineage>
</organism>
<evidence type="ECO:0000259" key="7">
    <source>
        <dbReference type="Pfam" id="PF07980"/>
    </source>
</evidence>
<dbReference type="InterPro" id="IPR011990">
    <property type="entry name" value="TPR-like_helical_dom_sf"/>
</dbReference>
<dbReference type="InterPro" id="IPR033985">
    <property type="entry name" value="SusD-like_N"/>
</dbReference>
<name>A0ABX1D1S9_9FLAO</name>
<evidence type="ECO:0000313" key="9">
    <source>
        <dbReference type="EMBL" id="NJW53109.1"/>
    </source>
</evidence>
<dbReference type="Proteomes" id="UP000703674">
    <property type="component" value="Unassembled WGS sequence"/>
</dbReference>
<dbReference type="InterPro" id="IPR012944">
    <property type="entry name" value="SusD_RagB_dom"/>
</dbReference>
<proteinExistence type="inferred from homology"/>
<sequence>MKKIKYYTLLLSLFALGFTACDDNLDVEPEQSLSPEVATSTPANIQTILVGMYAEARDNDSYGGHIALASELLANDGELSWNGTYTQPAEFDEKAILADNSYVRDIWMNAYEIINQANIVLANLDVFDDEDARAQAEGEAKFLRGLAYFDLVRLFSKPYEMGANGGQLGVPIVLEPVLDASAITYPARNTIEEGYSLVINDLTDAYNLLPEDNGFYASKYSAQGLLARVYLQRGDYELARDAADDVIKNSGFELTSDFSAAFNNDENSDEDILAFQVTSQDASGNSFNEFWGGYDFGGRSGDPDLSILDPHFSIYDDPEDDRAEFFYETDRGVATMKWQSQFANIPFIRLAEMYLIRAEANERLDTEIGATPLEDINTLRLRANATPFEAVDLDEILMERRRELAFEGFALFDAKRLARDVGDISYDANNLVLPIPLREMDANDELEQNPGY</sequence>
<keyword evidence="4" id="KW-0472">Membrane</keyword>
<protein>
    <submittedName>
        <fullName evidence="9">RagB/SusD family nutrient uptake outer membrane protein</fullName>
    </submittedName>
</protein>
<evidence type="ECO:0000259" key="8">
    <source>
        <dbReference type="Pfam" id="PF14322"/>
    </source>
</evidence>
<evidence type="ECO:0000313" key="10">
    <source>
        <dbReference type="Proteomes" id="UP000703674"/>
    </source>
</evidence>
<feature type="domain" description="RagB/SusD" evidence="7">
    <location>
        <begin position="331"/>
        <end position="417"/>
    </location>
</feature>
<keyword evidence="5" id="KW-0998">Cell outer membrane</keyword>
<feature type="signal peptide" evidence="6">
    <location>
        <begin position="1"/>
        <end position="20"/>
    </location>
</feature>
<accession>A0ABX1D1S9</accession>
<comment type="similarity">
    <text evidence="2">Belongs to the SusD family.</text>
</comment>
<evidence type="ECO:0000256" key="1">
    <source>
        <dbReference type="ARBA" id="ARBA00004442"/>
    </source>
</evidence>
<dbReference type="CDD" id="cd08977">
    <property type="entry name" value="SusD"/>
    <property type="match status" value="1"/>
</dbReference>
<dbReference type="RefSeq" id="WP_168138206.1">
    <property type="nucleotide sequence ID" value="NZ_JAAVJR010000004.1"/>
</dbReference>
<dbReference type="Pfam" id="PF07980">
    <property type="entry name" value="SusD_RagB"/>
    <property type="match status" value="1"/>
</dbReference>
<dbReference type="PROSITE" id="PS51257">
    <property type="entry name" value="PROKAR_LIPOPROTEIN"/>
    <property type="match status" value="1"/>
</dbReference>
<keyword evidence="3 6" id="KW-0732">Signal</keyword>